<dbReference type="Proteomes" id="UP000289555">
    <property type="component" value="Chromosome"/>
</dbReference>
<sequence length="99" mass="11033">MCYLAINDVRVSIEEGVKMATITVRNLDDELKAQLRVQAASHGHSMEEEVRLILRKALVKPQQGGLGSRIHQRFAAGGGLELVLPKREEQPRAADLIYK</sequence>
<accession>A0ABM7GNP5</accession>
<gene>
    <name evidence="2" type="ORF">HORIV_50560</name>
</gene>
<proteinExistence type="predicted"/>
<reference evidence="3" key="1">
    <citation type="journal article" date="2019" name="Microbiol. Resour. Announc.">
        <title>Complete Genome Sequence of Halomonas olivaria, a Moderately Halophilic Bacterium Isolated from Olive Processing Effluents, Obtained by Nanopore Sequencing.</title>
        <authorList>
            <person name="Nagata S."/>
            <person name="Ii K.M."/>
            <person name="Tsukimi T."/>
            <person name="Miura M.C."/>
            <person name="Galipon J."/>
            <person name="Arakawa K."/>
        </authorList>
    </citation>
    <scope>NUCLEOTIDE SEQUENCE [LARGE SCALE GENOMIC DNA]</scope>
    <source>
        <strain evidence="3">TYRC17</strain>
    </source>
</reference>
<dbReference type="InterPro" id="IPR013321">
    <property type="entry name" value="Arc_rbn_hlx_hlx"/>
</dbReference>
<name>A0ABM7GNP5_9GAMM</name>
<evidence type="ECO:0000259" key="1">
    <source>
        <dbReference type="Pfam" id="PF22513"/>
    </source>
</evidence>
<dbReference type="Gene3D" id="1.10.1220.10">
    <property type="entry name" value="Met repressor-like"/>
    <property type="match status" value="1"/>
</dbReference>
<dbReference type="Pfam" id="PF22513">
    <property type="entry name" value="FitA-like_RHH"/>
    <property type="match status" value="1"/>
</dbReference>
<keyword evidence="3" id="KW-1185">Reference proteome</keyword>
<dbReference type="InterPro" id="IPR053853">
    <property type="entry name" value="FitA-like_RHH"/>
</dbReference>
<dbReference type="InterPro" id="IPR010985">
    <property type="entry name" value="Ribbon_hlx_hlx"/>
</dbReference>
<protein>
    <submittedName>
        <fullName evidence="2">Plasmid stabilization protein</fullName>
    </submittedName>
</protein>
<evidence type="ECO:0000313" key="3">
    <source>
        <dbReference type="Proteomes" id="UP000289555"/>
    </source>
</evidence>
<evidence type="ECO:0000313" key="2">
    <source>
        <dbReference type="EMBL" id="BBI52635.1"/>
    </source>
</evidence>
<feature type="domain" description="Antitoxin FitA-like ribbon-helix-helix" evidence="1">
    <location>
        <begin position="20"/>
        <end position="58"/>
    </location>
</feature>
<dbReference type="SUPFAM" id="SSF47598">
    <property type="entry name" value="Ribbon-helix-helix"/>
    <property type="match status" value="1"/>
</dbReference>
<dbReference type="EMBL" id="AP019416">
    <property type="protein sequence ID" value="BBI52635.1"/>
    <property type="molecule type" value="Genomic_DNA"/>
</dbReference>
<organism evidence="2 3">
    <name type="scientific">Vreelandella olivaria</name>
    <dbReference type="NCBI Taxonomy" id="390919"/>
    <lineage>
        <taxon>Bacteria</taxon>
        <taxon>Pseudomonadati</taxon>
        <taxon>Pseudomonadota</taxon>
        <taxon>Gammaproteobacteria</taxon>
        <taxon>Oceanospirillales</taxon>
        <taxon>Halomonadaceae</taxon>
        <taxon>Vreelandella</taxon>
    </lineage>
</organism>